<dbReference type="WBParaSite" id="JU765_v2.g16092.t1">
    <property type="protein sequence ID" value="JU765_v2.g16092.t1"/>
    <property type="gene ID" value="JU765_v2.g16092"/>
</dbReference>
<evidence type="ECO:0000313" key="2">
    <source>
        <dbReference type="WBParaSite" id="JU765_v2.g16092.t1"/>
    </source>
</evidence>
<dbReference type="Proteomes" id="UP000887576">
    <property type="component" value="Unplaced"/>
</dbReference>
<reference evidence="2" key="1">
    <citation type="submission" date="2022-11" db="UniProtKB">
        <authorList>
            <consortium name="WormBaseParasite"/>
        </authorList>
    </citation>
    <scope>IDENTIFICATION</scope>
</reference>
<proteinExistence type="predicted"/>
<evidence type="ECO:0000313" key="1">
    <source>
        <dbReference type="Proteomes" id="UP000887576"/>
    </source>
</evidence>
<name>A0AC34QFP8_9BILA</name>
<accession>A0AC34QFP8</accession>
<organism evidence="1 2">
    <name type="scientific">Panagrolaimus sp. JU765</name>
    <dbReference type="NCBI Taxonomy" id="591449"/>
    <lineage>
        <taxon>Eukaryota</taxon>
        <taxon>Metazoa</taxon>
        <taxon>Ecdysozoa</taxon>
        <taxon>Nematoda</taxon>
        <taxon>Chromadorea</taxon>
        <taxon>Rhabditida</taxon>
        <taxon>Tylenchina</taxon>
        <taxon>Panagrolaimomorpha</taxon>
        <taxon>Panagrolaimoidea</taxon>
        <taxon>Panagrolaimidae</taxon>
        <taxon>Panagrolaimus</taxon>
    </lineage>
</organism>
<sequence length="131" mass="15229">MELLWLKIILLVVMGLVALVCGLIPIKLYDFLKKKAKWEQHSSLVISLLSCFAGGVIVGVCLLDMLPEARENSKSLNDYKFWKAFPFLELFIGIGFFVVYFLEEVIDRIFIHDKEIERERRMTLNFIPCDL</sequence>
<protein>
    <submittedName>
        <fullName evidence="2">PIN-like protein</fullName>
    </submittedName>
</protein>